<dbReference type="PANTHER" id="PTHR36688">
    <property type="entry name" value="ENDO/EXONUCLEASE/PHOSPHATASE DOMAIN-CONTAINING PROTEIN"/>
    <property type="match status" value="1"/>
</dbReference>
<dbReference type="OrthoDB" id="6433900at2759"/>
<dbReference type="CDD" id="cd09276">
    <property type="entry name" value="Rnase_HI_RT_non_LTR"/>
    <property type="match status" value="1"/>
</dbReference>
<dbReference type="GO" id="GO:0042575">
    <property type="term" value="C:DNA polymerase complex"/>
    <property type="evidence" value="ECO:0007669"/>
    <property type="project" value="UniProtKB-ARBA"/>
</dbReference>
<dbReference type="InterPro" id="IPR043502">
    <property type="entry name" value="DNA/RNA_pol_sf"/>
</dbReference>
<keyword evidence="3" id="KW-0808">Transferase</keyword>
<dbReference type="InterPro" id="IPR052560">
    <property type="entry name" value="RdDP_mobile_element"/>
</dbReference>
<dbReference type="Proteomes" id="UP000499080">
    <property type="component" value="Unassembled WGS sequence"/>
</dbReference>
<reference evidence="3 4" key="1">
    <citation type="journal article" date="2019" name="Sci. Rep.">
        <title>Orb-weaving spider Araneus ventricosus genome elucidates the spidroin gene catalogue.</title>
        <authorList>
            <person name="Kono N."/>
            <person name="Nakamura H."/>
            <person name="Ohtoshi R."/>
            <person name="Moran D.A.P."/>
            <person name="Shinohara A."/>
            <person name="Yoshida Y."/>
            <person name="Fujiwara M."/>
            <person name="Mori M."/>
            <person name="Tomita M."/>
            <person name="Arakawa K."/>
        </authorList>
    </citation>
    <scope>NUCLEOTIDE SEQUENCE [LARGE SCALE GENOMIC DNA]</scope>
</reference>
<feature type="domain" description="RNase H type-1" evidence="2">
    <location>
        <begin position="437"/>
        <end position="570"/>
    </location>
</feature>
<dbReference type="Pfam" id="PF00078">
    <property type="entry name" value="RVT_1"/>
    <property type="match status" value="1"/>
</dbReference>
<dbReference type="SUPFAM" id="SSF56672">
    <property type="entry name" value="DNA/RNA polymerases"/>
    <property type="match status" value="1"/>
</dbReference>
<dbReference type="AlphaFoldDB" id="A0A4Y2FV96"/>
<organism evidence="3 4">
    <name type="scientific">Araneus ventricosus</name>
    <name type="common">Orbweaver spider</name>
    <name type="synonym">Epeira ventricosa</name>
    <dbReference type="NCBI Taxonomy" id="182803"/>
    <lineage>
        <taxon>Eukaryota</taxon>
        <taxon>Metazoa</taxon>
        <taxon>Ecdysozoa</taxon>
        <taxon>Arthropoda</taxon>
        <taxon>Chelicerata</taxon>
        <taxon>Arachnida</taxon>
        <taxon>Araneae</taxon>
        <taxon>Araneomorphae</taxon>
        <taxon>Entelegynae</taxon>
        <taxon>Araneoidea</taxon>
        <taxon>Araneidae</taxon>
        <taxon>Araneus</taxon>
    </lineage>
</organism>
<comment type="caution">
    <text evidence="3">The sequence shown here is derived from an EMBL/GenBank/DDBJ whole genome shotgun (WGS) entry which is preliminary data.</text>
</comment>
<dbReference type="SUPFAM" id="SSF53098">
    <property type="entry name" value="Ribonuclease H-like"/>
    <property type="match status" value="1"/>
</dbReference>
<accession>A0A4Y2FV96</accession>
<keyword evidence="3" id="KW-0548">Nucleotidyltransferase</keyword>
<sequence length="616" mass="70022">MERIILRRISHHLMELNLIPEEQYGFRRGHSTIDQILYFAQNVRDAHNLKPTKHTISVFLDLTKAFDKVWKNKLLVKCHDEFNIRGRVLPWISNFLNNRSFRVKYQSGISSIYRSYQGTPQGSVLSSTLFSLLVAGMKKMISSCNIGLFADDVVIWKNDKDVIKIENSLNENMVAIQSFAEEHKLNFNPAKSFTCIFTTNRHMFNLQPKIYLKGNLLETTKSPTYLGFTLDTEINCGKHIAKLVEKGRKRLQLLKFISGRNWGANSGTLRMTYTALIRPVLEYGYQVYQVSSQTNLNKLERVQLSAARIITGLRSCCPKAIVLYEADLQPLSMRIRTNSAKYIAKLQSLGSFNRTSKFILQWTNNQRLKKDSPVGVMWKRGLLDFNIEPCIPFSCLTPNTSLDRVSFNDQLLSNAPKHTQHPEMMRQLSLELINNIPSQALILYTDGSKSDSGRTGSGIYAKAEDGLVFRCRFRNPDNCSVFRSELLAIREALNFALHFENSDIYVLTDSKSSDQYLKNWPEIREKTGQEVVSKIATLSQKSRVCFQWIPSHVGVFGNEEADVLAKEGSALPSASSSELFTSEIYSIHKAIVNSAWKILPHMIGMPGTVLVCLYSP</sequence>
<dbReference type="Gene3D" id="3.30.420.10">
    <property type="entry name" value="Ribonuclease H-like superfamily/Ribonuclease H"/>
    <property type="match status" value="1"/>
</dbReference>
<dbReference type="PROSITE" id="PS50879">
    <property type="entry name" value="RNASE_H_1"/>
    <property type="match status" value="1"/>
</dbReference>
<keyword evidence="4" id="KW-1185">Reference proteome</keyword>
<evidence type="ECO:0000259" key="2">
    <source>
        <dbReference type="PROSITE" id="PS50879"/>
    </source>
</evidence>
<dbReference type="GO" id="GO:0003964">
    <property type="term" value="F:RNA-directed DNA polymerase activity"/>
    <property type="evidence" value="ECO:0007669"/>
    <property type="project" value="UniProtKB-KW"/>
</dbReference>
<feature type="domain" description="Reverse transcriptase" evidence="1">
    <location>
        <begin position="1"/>
        <end position="230"/>
    </location>
</feature>
<dbReference type="InterPro" id="IPR002156">
    <property type="entry name" value="RNaseH_domain"/>
</dbReference>
<dbReference type="GO" id="GO:0003676">
    <property type="term" value="F:nucleic acid binding"/>
    <property type="evidence" value="ECO:0007669"/>
    <property type="project" value="InterPro"/>
</dbReference>
<dbReference type="EMBL" id="BGPR01001088">
    <property type="protein sequence ID" value="GBM45081.1"/>
    <property type="molecule type" value="Genomic_DNA"/>
</dbReference>
<gene>
    <name evidence="3" type="primary">RTase_94</name>
    <name evidence="3" type="ORF">AVEN_152335_1</name>
</gene>
<dbReference type="InterPro" id="IPR012337">
    <property type="entry name" value="RNaseH-like_sf"/>
</dbReference>
<dbReference type="PROSITE" id="PS50878">
    <property type="entry name" value="RT_POL"/>
    <property type="match status" value="1"/>
</dbReference>
<dbReference type="GO" id="GO:0004523">
    <property type="term" value="F:RNA-DNA hybrid ribonuclease activity"/>
    <property type="evidence" value="ECO:0007669"/>
    <property type="project" value="InterPro"/>
</dbReference>
<evidence type="ECO:0000259" key="1">
    <source>
        <dbReference type="PROSITE" id="PS50878"/>
    </source>
</evidence>
<proteinExistence type="predicted"/>
<evidence type="ECO:0000313" key="4">
    <source>
        <dbReference type="Proteomes" id="UP000499080"/>
    </source>
</evidence>
<evidence type="ECO:0000313" key="3">
    <source>
        <dbReference type="EMBL" id="GBM45081.1"/>
    </source>
</evidence>
<protein>
    <submittedName>
        <fullName evidence="3">Putative RNA-directed DNA polymerase from transposon BS</fullName>
    </submittedName>
</protein>
<name>A0A4Y2FV96_ARAVE</name>
<dbReference type="CDD" id="cd01650">
    <property type="entry name" value="RT_nLTR_like"/>
    <property type="match status" value="1"/>
</dbReference>
<dbReference type="InterPro" id="IPR036397">
    <property type="entry name" value="RNaseH_sf"/>
</dbReference>
<dbReference type="InterPro" id="IPR000477">
    <property type="entry name" value="RT_dom"/>
</dbReference>
<keyword evidence="3" id="KW-0695">RNA-directed DNA polymerase</keyword>
<dbReference type="PANTHER" id="PTHR36688:SF1">
    <property type="entry name" value="ENDONUCLEASE_EXONUCLEASE_PHOSPHATASE DOMAIN-CONTAINING PROTEIN"/>
    <property type="match status" value="1"/>
</dbReference>
<dbReference type="Pfam" id="PF00075">
    <property type="entry name" value="RNase_H"/>
    <property type="match status" value="1"/>
</dbReference>